<dbReference type="Proteomes" id="UP000503349">
    <property type="component" value="Chromosome 14"/>
</dbReference>
<protein>
    <submittedName>
        <fullName evidence="6">Apolipoprotein L6 Apolipoprotein L-VI</fullName>
    </submittedName>
</protein>
<comment type="similarity">
    <text evidence="1">Belongs to the apolipoprotein L family.</text>
</comment>
<feature type="compositionally biased region" description="Basic and acidic residues" evidence="3">
    <location>
        <begin position="445"/>
        <end position="468"/>
    </location>
</feature>
<keyword evidence="4" id="KW-0472">Membrane</keyword>
<dbReference type="InterPro" id="IPR056828">
    <property type="entry name" value="Beta-prop_TEP1_C"/>
</dbReference>
<feature type="compositionally biased region" description="Basic and acidic residues" evidence="3">
    <location>
        <begin position="831"/>
        <end position="860"/>
    </location>
</feature>
<feature type="compositionally biased region" description="Basic and acidic residues" evidence="3">
    <location>
        <begin position="414"/>
        <end position="428"/>
    </location>
</feature>
<keyword evidence="2" id="KW-0853">WD repeat</keyword>
<dbReference type="AlphaFoldDB" id="A0A6G1Q8E1"/>
<feature type="compositionally biased region" description="Basic and acidic residues" evidence="3">
    <location>
        <begin position="371"/>
        <end position="401"/>
    </location>
</feature>
<dbReference type="GO" id="GO:0008289">
    <property type="term" value="F:lipid binding"/>
    <property type="evidence" value="ECO:0007669"/>
    <property type="project" value="InterPro"/>
</dbReference>
<keyword evidence="4" id="KW-0812">Transmembrane</keyword>
<dbReference type="GO" id="GO:0042157">
    <property type="term" value="P:lipoprotein metabolic process"/>
    <property type="evidence" value="ECO:0007669"/>
    <property type="project" value="InterPro"/>
</dbReference>
<reference evidence="6 7" key="1">
    <citation type="submission" date="2019-02" db="EMBL/GenBank/DDBJ databases">
        <title>Opniocepnalus argus genome.</title>
        <authorList>
            <person name="Zhou C."/>
            <person name="Xiao S."/>
        </authorList>
    </citation>
    <scope>NUCLEOTIDE SEQUENCE [LARGE SCALE GENOMIC DNA]</scope>
    <source>
        <strain evidence="6">OARG1902GOOAL</strain>
        <tissue evidence="6">Muscle</tissue>
    </source>
</reference>
<dbReference type="InterPro" id="IPR036322">
    <property type="entry name" value="WD40_repeat_dom_sf"/>
</dbReference>
<evidence type="ECO:0000256" key="3">
    <source>
        <dbReference type="SAM" id="MobiDB-lite"/>
    </source>
</evidence>
<evidence type="ECO:0000256" key="2">
    <source>
        <dbReference type="PROSITE-ProRule" id="PRU00221"/>
    </source>
</evidence>
<dbReference type="SUPFAM" id="SSF50978">
    <property type="entry name" value="WD40 repeat-like"/>
    <property type="match status" value="1"/>
</dbReference>
<feature type="region of interest" description="Disordered" evidence="3">
    <location>
        <begin position="300"/>
        <end position="502"/>
    </location>
</feature>
<dbReference type="PROSITE" id="PS50082">
    <property type="entry name" value="WD_REPEATS_2"/>
    <property type="match status" value="1"/>
</dbReference>
<dbReference type="Pfam" id="PF25048">
    <property type="entry name" value="Beta-prop_TEP1_C"/>
    <property type="match status" value="1"/>
</dbReference>
<evidence type="ECO:0000313" key="7">
    <source>
        <dbReference type="Proteomes" id="UP000503349"/>
    </source>
</evidence>
<accession>A0A6G1Q8E1</accession>
<gene>
    <name evidence="6" type="ORF">EXN66_Car014366</name>
</gene>
<evidence type="ECO:0000313" key="6">
    <source>
        <dbReference type="EMBL" id="KAF3698679.1"/>
    </source>
</evidence>
<keyword evidence="6" id="KW-0449">Lipoprotein</keyword>
<organism evidence="6 7">
    <name type="scientific">Channa argus</name>
    <name type="common">Northern snakehead</name>
    <name type="synonym">Ophicephalus argus</name>
    <dbReference type="NCBI Taxonomy" id="215402"/>
    <lineage>
        <taxon>Eukaryota</taxon>
        <taxon>Metazoa</taxon>
        <taxon>Chordata</taxon>
        <taxon>Craniata</taxon>
        <taxon>Vertebrata</taxon>
        <taxon>Euteleostomi</taxon>
        <taxon>Actinopterygii</taxon>
        <taxon>Neopterygii</taxon>
        <taxon>Teleostei</taxon>
        <taxon>Neoteleostei</taxon>
        <taxon>Acanthomorphata</taxon>
        <taxon>Anabantaria</taxon>
        <taxon>Anabantiformes</taxon>
        <taxon>Channoidei</taxon>
        <taxon>Channidae</taxon>
        <taxon>Channa</taxon>
    </lineage>
</organism>
<dbReference type="GO" id="GO:0006869">
    <property type="term" value="P:lipid transport"/>
    <property type="evidence" value="ECO:0007669"/>
    <property type="project" value="InterPro"/>
</dbReference>
<feature type="region of interest" description="Disordered" evidence="3">
    <location>
        <begin position="824"/>
        <end position="860"/>
    </location>
</feature>
<proteinExistence type="inferred from homology"/>
<keyword evidence="4" id="KW-1133">Transmembrane helix</keyword>
<dbReference type="InterPro" id="IPR001680">
    <property type="entry name" value="WD40_rpt"/>
</dbReference>
<sequence length="860" mass="95115">MIVIVHINRAHFILCYSLVKVTTYSMGNPVVRLFYYSVLIGVSESGAIMDIANKEDDKDWDHRIRILGLVSNDERSMWLLGEEEGQVVIGFIFALGPNNGLNIDFCAMHLKNDDKEGSPITALTLDKEFVVCGDIKGNMWFNQPPNLSSWSIRKPAHSDRISVLKLTDSTIISASYDRTVKLWDRNTKKQVGMFVCAGPVQVLELNPEKTNELDRYQNLDLELECDGGAAADSLSADGELSKTDDSLTANSNTKATVLLKSATRSASNDSLTDSNKSIKESVGVFSGMFKQFSKPFGVRTQSQDNLSAPTELSRSKNNHSGPGKTKNETEEDTVMDKESVKQVDEKPKLVKSNVIQREREGSETPLVPLRPTEEEMKRTSTYDSVKPRVKEENQDVKDMISRQKHGTPVAPPRPPKEELDRAVNHDGLLKQNSDIQAAPEDEGLEVDKPSSKEEKKEEESKEKTETNVRKPKRHNPFMPRVKAKVTQKDAQERPAGNSAETEVGNRSLFEQLDDFRIYPAKPDSRDAENLMEWWNTVESWEDTPQEDVMTEKEEATAFAVTADKVQKGIRVFNKLFSERAETLWQHVIDLNSIADALDKFNKNTKIAQITGGSTSALGGIATIAGLALAPVTMGTSLIVTAVGLGVATAGGLTSAGAGISNQVNNSMDRKKVEKLVEDYQEKIGDLNKCLKFIQQGIENLRKFDLIKMKKRAYNRDFPALSSSLYEDGAMAGKAIVSNANEIMRVVQIAHMAGSTAAKAVQIASMATGVLTGLFVGMDLYFVAKDSKELKKGAKSEFAAKIREVATQLHDGLVELNGIRVELQSTTQGDRAAADGEKTQKDNKYSEEEDEIKHIKKDVEN</sequence>
<dbReference type="PANTHER" id="PTHR14096">
    <property type="entry name" value="APOLIPOPROTEIN L"/>
    <property type="match status" value="1"/>
</dbReference>
<keyword evidence="7" id="KW-1185">Reference proteome</keyword>
<feature type="compositionally biased region" description="Polar residues" evidence="3">
    <location>
        <begin position="300"/>
        <end position="312"/>
    </location>
</feature>
<dbReference type="PROSITE" id="PS50294">
    <property type="entry name" value="WD_REPEATS_REGION"/>
    <property type="match status" value="1"/>
</dbReference>
<dbReference type="Gene3D" id="2.130.10.10">
    <property type="entry name" value="YVTN repeat-like/Quinoprotein amine dehydrogenase"/>
    <property type="match status" value="1"/>
</dbReference>
<dbReference type="GO" id="GO:0005576">
    <property type="term" value="C:extracellular region"/>
    <property type="evidence" value="ECO:0007669"/>
    <property type="project" value="InterPro"/>
</dbReference>
<feature type="compositionally biased region" description="Basic residues" evidence="3">
    <location>
        <begin position="469"/>
        <end position="485"/>
    </location>
</feature>
<dbReference type="PANTHER" id="PTHR14096:SF59">
    <property type="entry name" value="APOLIPOPROTEIN L, 1 ISOFORM X1"/>
    <property type="match status" value="1"/>
</dbReference>
<feature type="compositionally biased region" description="Basic and acidic residues" evidence="3">
    <location>
        <begin position="334"/>
        <end position="348"/>
    </location>
</feature>
<dbReference type="GO" id="GO:0016020">
    <property type="term" value="C:membrane"/>
    <property type="evidence" value="ECO:0007669"/>
    <property type="project" value="TreeGrafter"/>
</dbReference>
<dbReference type="InterPro" id="IPR015943">
    <property type="entry name" value="WD40/YVTN_repeat-like_dom_sf"/>
</dbReference>
<feature type="transmembrane region" description="Helical" evidence="4">
    <location>
        <begin position="762"/>
        <end position="783"/>
    </location>
</feature>
<dbReference type="EMBL" id="CM015725">
    <property type="protein sequence ID" value="KAF3698679.1"/>
    <property type="molecule type" value="Genomic_DNA"/>
</dbReference>
<evidence type="ECO:0000256" key="1">
    <source>
        <dbReference type="ARBA" id="ARBA00010090"/>
    </source>
</evidence>
<name>A0A6G1Q8E1_CHAAH</name>
<evidence type="ECO:0000256" key="4">
    <source>
        <dbReference type="SAM" id="Phobius"/>
    </source>
</evidence>
<dbReference type="InterPro" id="IPR008405">
    <property type="entry name" value="ApoL"/>
</dbReference>
<dbReference type="Pfam" id="PF05461">
    <property type="entry name" value="ApoL"/>
    <property type="match status" value="1"/>
</dbReference>
<evidence type="ECO:0000259" key="5">
    <source>
        <dbReference type="Pfam" id="PF25048"/>
    </source>
</evidence>
<reference evidence="7" key="2">
    <citation type="submission" date="2019-02" db="EMBL/GenBank/DDBJ databases">
        <title>Opniocepnalus argus Var Kimnra genome.</title>
        <authorList>
            <person name="Zhou C."/>
            <person name="Xiao S."/>
        </authorList>
    </citation>
    <scope>NUCLEOTIDE SEQUENCE [LARGE SCALE GENOMIC DNA]</scope>
</reference>
<feature type="domain" description="TEP-1 C-terminal beta-propeller" evidence="5">
    <location>
        <begin position="157"/>
        <end position="212"/>
    </location>
</feature>
<feature type="repeat" description="WD" evidence="2">
    <location>
        <begin position="154"/>
        <end position="193"/>
    </location>
</feature>